<keyword evidence="3" id="KW-1185">Reference proteome</keyword>
<feature type="transmembrane region" description="Helical" evidence="1">
    <location>
        <begin position="132"/>
        <end position="153"/>
    </location>
</feature>
<keyword evidence="1" id="KW-0812">Transmembrane</keyword>
<keyword evidence="1" id="KW-1133">Transmembrane helix</keyword>
<name>A0A1H2NGP7_9ACTN</name>
<dbReference type="STRING" id="546874.SAMN04488544_3963"/>
<feature type="transmembrane region" description="Helical" evidence="1">
    <location>
        <begin position="261"/>
        <end position="281"/>
    </location>
</feature>
<reference evidence="3" key="1">
    <citation type="submission" date="2016-10" db="EMBL/GenBank/DDBJ databases">
        <authorList>
            <person name="Varghese N."/>
            <person name="Submissions S."/>
        </authorList>
    </citation>
    <scope>NUCLEOTIDE SEQUENCE [LARGE SCALE GENOMIC DNA]</scope>
    <source>
        <strain evidence="3">DSM 21743</strain>
    </source>
</reference>
<feature type="transmembrane region" description="Helical" evidence="1">
    <location>
        <begin position="188"/>
        <end position="207"/>
    </location>
</feature>
<proteinExistence type="predicted"/>
<feature type="transmembrane region" description="Helical" evidence="1">
    <location>
        <begin position="32"/>
        <end position="48"/>
    </location>
</feature>
<accession>A0A1H2NGP7</accession>
<evidence type="ECO:0008006" key="4">
    <source>
        <dbReference type="Google" id="ProtNLM"/>
    </source>
</evidence>
<organism evidence="2 3">
    <name type="scientific">Microlunatus sagamiharensis</name>
    <dbReference type="NCBI Taxonomy" id="546874"/>
    <lineage>
        <taxon>Bacteria</taxon>
        <taxon>Bacillati</taxon>
        <taxon>Actinomycetota</taxon>
        <taxon>Actinomycetes</taxon>
        <taxon>Propionibacteriales</taxon>
        <taxon>Propionibacteriaceae</taxon>
        <taxon>Microlunatus</taxon>
    </lineage>
</organism>
<feature type="transmembrane region" description="Helical" evidence="1">
    <location>
        <begin position="80"/>
        <end position="99"/>
    </location>
</feature>
<keyword evidence="1" id="KW-0472">Membrane</keyword>
<protein>
    <recommendedName>
        <fullName evidence="4">O-antigen ligase like membrane protein</fullName>
    </recommendedName>
</protein>
<feature type="transmembrane region" description="Helical" evidence="1">
    <location>
        <begin position="366"/>
        <end position="389"/>
    </location>
</feature>
<gene>
    <name evidence="2" type="ORF">SAMN04488544_3963</name>
</gene>
<dbReference type="EMBL" id="LT629799">
    <property type="protein sequence ID" value="SDV04371.1"/>
    <property type="molecule type" value="Genomic_DNA"/>
</dbReference>
<feature type="transmembrane region" description="Helical" evidence="1">
    <location>
        <begin position="332"/>
        <end position="359"/>
    </location>
</feature>
<evidence type="ECO:0000313" key="2">
    <source>
        <dbReference type="EMBL" id="SDV04371.1"/>
    </source>
</evidence>
<dbReference type="OrthoDB" id="3253728at2"/>
<sequence length="431" mass="44876">MGELSLDGLLLAVVGGMLLILLFAFLRRSPKVAMVAWLIGIFFIPVWIGQTVFAYFPAFVIVGLLATLSLLPTPLAIRPTVADVVLLGVVVAVVSLYALKLTTRSATFDLLVVWGVAYALGRLIVHVVDQAWIYGAFGVFGAAASVVALVEFATGRNLFITFLGNNSATFARWGSLQARGDVIRAEGAFGHAIALGITLAVAACLVLGSRFRPALKTALAGLCLAGVVVSFSRSAMLTALVSIVLVCLFLRGPLSRTYRVVVLVLLSATAALAAGPIIGVFDTSNEAEGSALYRADLLQLVRTMKPLGLSGSFSVSTTSEVSVGEFGSVDNALLLIGLIFGWVVLGVVLLVAIGGVVTILRGRASIATIVAVAQIPALLTVAFITQYAAVAWFTVGLAVGSQALKSATARPGPGADLDHHVPVAREERAHA</sequence>
<evidence type="ECO:0000313" key="3">
    <source>
        <dbReference type="Proteomes" id="UP000198825"/>
    </source>
</evidence>
<dbReference type="Proteomes" id="UP000198825">
    <property type="component" value="Chromosome I"/>
</dbReference>
<dbReference type="RefSeq" id="WP_091078521.1">
    <property type="nucleotide sequence ID" value="NZ_LT629799.1"/>
</dbReference>
<feature type="transmembrane region" description="Helical" evidence="1">
    <location>
        <begin position="6"/>
        <end position="25"/>
    </location>
</feature>
<feature type="transmembrane region" description="Helical" evidence="1">
    <location>
        <begin position="105"/>
        <end position="125"/>
    </location>
</feature>
<evidence type="ECO:0000256" key="1">
    <source>
        <dbReference type="SAM" id="Phobius"/>
    </source>
</evidence>
<dbReference type="AlphaFoldDB" id="A0A1H2NGP7"/>